<evidence type="ECO:0000256" key="1">
    <source>
        <dbReference type="SAM" id="MobiDB-lite"/>
    </source>
</evidence>
<name>A0A9P6PQS1_9FUNG</name>
<dbReference type="Proteomes" id="UP000726737">
    <property type="component" value="Unassembled WGS sequence"/>
</dbReference>
<evidence type="ECO:0000313" key="3">
    <source>
        <dbReference type="Proteomes" id="UP000726737"/>
    </source>
</evidence>
<accession>A0A9P6PQS1</accession>
<comment type="caution">
    <text evidence="2">The sequence shown here is derived from an EMBL/GenBank/DDBJ whole genome shotgun (WGS) entry which is preliminary data.</text>
</comment>
<gene>
    <name evidence="2" type="ORF">BG011_008277</name>
</gene>
<proteinExistence type="predicted"/>
<protein>
    <submittedName>
        <fullName evidence="2">Uncharacterized protein</fullName>
    </submittedName>
</protein>
<feature type="region of interest" description="Disordered" evidence="1">
    <location>
        <begin position="1"/>
        <end position="65"/>
    </location>
</feature>
<evidence type="ECO:0000313" key="2">
    <source>
        <dbReference type="EMBL" id="KAG0250520.1"/>
    </source>
</evidence>
<keyword evidence="3" id="KW-1185">Reference proteome</keyword>
<dbReference type="EMBL" id="JAAAJA010000676">
    <property type="protein sequence ID" value="KAG0250520.1"/>
    <property type="molecule type" value="Genomic_DNA"/>
</dbReference>
<organism evidence="2 3">
    <name type="scientific">Mortierella polycephala</name>
    <dbReference type="NCBI Taxonomy" id="41804"/>
    <lineage>
        <taxon>Eukaryota</taxon>
        <taxon>Fungi</taxon>
        <taxon>Fungi incertae sedis</taxon>
        <taxon>Mucoromycota</taxon>
        <taxon>Mortierellomycotina</taxon>
        <taxon>Mortierellomycetes</taxon>
        <taxon>Mortierellales</taxon>
        <taxon>Mortierellaceae</taxon>
        <taxon>Mortierella</taxon>
    </lineage>
</organism>
<dbReference type="AlphaFoldDB" id="A0A9P6PQS1"/>
<feature type="compositionally biased region" description="Polar residues" evidence="1">
    <location>
        <begin position="12"/>
        <end position="27"/>
    </location>
</feature>
<reference evidence="2" key="1">
    <citation type="journal article" date="2020" name="Fungal Divers.">
        <title>Resolving the Mortierellaceae phylogeny through synthesis of multi-gene phylogenetics and phylogenomics.</title>
        <authorList>
            <person name="Vandepol N."/>
            <person name="Liber J."/>
            <person name="Desiro A."/>
            <person name="Na H."/>
            <person name="Kennedy M."/>
            <person name="Barry K."/>
            <person name="Grigoriev I.V."/>
            <person name="Miller A.N."/>
            <person name="O'Donnell K."/>
            <person name="Stajich J.E."/>
            <person name="Bonito G."/>
        </authorList>
    </citation>
    <scope>NUCLEOTIDE SEQUENCE</scope>
    <source>
        <strain evidence="2">KOD948</strain>
    </source>
</reference>
<sequence>MTNPAESEISVAEQSNTAALKLQNQKQEAPKDLAEGSIQTADHSSHKDHHHHEHQPHEHPDALHVYGKVLVKDNENANEPFLQRPLM</sequence>